<protein>
    <submittedName>
        <fullName evidence="1">Uncharacterized protein</fullName>
    </submittedName>
</protein>
<sequence>MALQFSRIGPATEQLEIWSASEHGFSFVISNESSGGPGFHGKPGFVASWRPIHINKPAIRVGGSPFKTYAEAEKACEAMLAILTR</sequence>
<evidence type="ECO:0000313" key="2">
    <source>
        <dbReference type="Proteomes" id="UP000051913"/>
    </source>
</evidence>
<evidence type="ECO:0000313" key="1">
    <source>
        <dbReference type="EMBL" id="KRR06828.1"/>
    </source>
</evidence>
<keyword evidence="2" id="KW-1185">Reference proteome</keyword>
<gene>
    <name evidence="1" type="ORF">CP49_01610</name>
</gene>
<dbReference type="Proteomes" id="UP000051913">
    <property type="component" value="Unassembled WGS sequence"/>
</dbReference>
<proteinExistence type="predicted"/>
<dbReference type="EMBL" id="LLXX01000101">
    <property type="protein sequence ID" value="KRR06828.1"/>
    <property type="molecule type" value="Genomic_DNA"/>
</dbReference>
<accession>A0A0R3LG83</accession>
<reference evidence="1 2" key="1">
    <citation type="submission" date="2014-03" db="EMBL/GenBank/DDBJ databases">
        <title>Bradyrhizobium valentinum sp. nov., isolated from effective nodules of Lupinus mariae-josephae, a lupine endemic of basic-lime soils in Eastern Spain.</title>
        <authorList>
            <person name="Duran D."/>
            <person name="Rey L."/>
            <person name="Navarro A."/>
            <person name="Busquets A."/>
            <person name="Imperial J."/>
            <person name="Ruiz-Argueso T."/>
        </authorList>
    </citation>
    <scope>NUCLEOTIDE SEQUENCE [LARGE SCALE GENOMIC DNA]</scope>
    <source>
        <strain evidence="1 2">LmjM3</strain>
    </source>
</reference>
<dbReference type="AlphaFoldDB" id="A0A0R3LG83"/>
<name>A0A0R3LG83_9BRAD</name>
<comment type="caution">
    <text evidence="1">The sequence shown here is derived from an EMBL/GenBank/DDBJ whole genome shotgun (WGS) entry which is preliminary data.</text>
</comment>
<organism evidence="1 2">
    <name type="scientific">Bradyrhizobium valentinum</name>
    <dbReference type="NCBI Taxonomy" id="1518501"/>
    <lineage>
        <taxon>Bacteria</taxon>
        <taxon>Pseudomonadati</taxon>
        <taxon>Pseudomonadota</taxon>
        <taxon>Alphaproteobacteria</taxon>
        <taxon>Hyphomicrobiales</taxon>
        <taxon>Nitrobacteraceae</taxon>
        <taxon>Bradyrhizobium</taxon>
    </lineage>
</organism>